<keyword evidence="2" id="KW-1185">Reference proteome</keyword>
<evidence type="ECO:0000313" key="1">
    <source>
        <dbReference type="EMBL" id="MDQ7936909.1"/>
    </source>
</evidence>
<reference evidence="1 2" key="1">
    <citation type="journal article" date="2023" name="Int. J. Syst. Evol. Microbiol.">
        <title>Lactiplantibacillus brownii sp. nov., a novel psychrotolerant species isolated from sauerkraut.</title>
        <authorList>
            <person name="Heng Y.C."/>
            <person name="Silvaraju S."/>
            <person name="Lee J.K.Y."/>
            <person name="Kittelmann S."/>
        </authorList>
    </citation>
    <scope>NUCLEOTIDE SEQUENCE [LARGE SCALE GENOMIC DNA]</scope>
    <source>
        <strain evidence="1 2">WILCCON 0030</strain>
    </source>
</reference>
<accession>A0ABU1A7L2</accession>
<sequence length="42" mass="4726">MKFILNSHREISMVFTGTVTTVKTALQAKFGQHVAIEVSKFE</sequence>
<name>A0ABU1A7L2_9LACO</name>
<organism evidence="1 2">
    <name type="scientific">Lactiplantibacillus brownii</name>
    <dbReference type="NCBI Taxonomy" id="3069269"/>
    <lineage>
        <taxon>Bacteria</taxon>
        <taxon>Bacillati</taxon>
        <taxon>Bacillota</taxon>
        <taxon>Bacilli</taxon>
        <taxon>Lactobacillales</taxon>
        <taxon>Lactobacillaceae</taxon>
        <taxon>Lactiplantibacillus</taxon>
    </lineage>
</organism>
<dbReference type="Proteomes" id="UP001227831">
    <property type="component" value="Unassembled WGS sequence"/>
</dbReference>
<dbReference type="RefSeq" id="WP_308702697.1">
    <property type="nucleotide sequence ID" value="NZ_JAVCWF010000001.1"/>
</dbReference>
<comment type="caution">
    <text evidence="1">The sequence shown here is derived from an EMBL/GenBank/DDBJ whole genome shotgun (WGS) entry which is preliminary data.</text>
</comment>
<proteinExistence type="predicted"/>
<protein>
    <submittedName>
        <fullName evidence="1">Uncharacterized protein</fullName>
    </submittedName>
</protein>
<gene>
    <name evidence="1" type="ORF">RA086_04535</name>
</gene>
<dbReference type="EMBL" id="JAVCWF010000001">
    <property type="protein sequence ID" value="MDQ7936909.1"/>
    <property type="molecule type" value="Genomic_DNA"/>
</dbReference>
<evidence type="ECO:0000313" key="2">
    <source>
        <dbReference type="Proteomes" id="UP001227831"/>
    </source>
</evidence>